<keyword evidence="2" id="KW-1185">Reference proteome</keyword>
<organism evidence="1 2">
    <name type="scientific">Desulfacinum infernum DSM 9756</name>
    <dbReference type="NCBI Taxonomy" id="1121391"/>
    <lineage>
        <taxon>Bacteria</taxon>
        <taxon>Pseudomonadati</taxon>
        <taxon>Thermodesulfobacteriota</taxon>
        <taxon>Syntrophobacteria</taxon>
        <taxon>Syntrophobacterales</taxon>
        <taxon>Syntrophobacteraceae</taxon>
        <taxon>Desulfacinum</taxon>
    </lineage>
</organism>
<dbReference type="GO" id="GO:0008168">
    <property type="term" value="F:methyltransferase activity"/>
    <property type="evidence" value="ECO:0007669"/>
    <property type="project" value="UniProtKB-KW"/>
</dbReference>
<name>A0A1M5GJ88_9BACT</name>
<protein>
    <submittedName>
        <fullName evidence="1">Methyltransferase domain-containing protein</fullName>
    </submittedName>
</protein>
<dbReference type="InterPro" id="IPR029063">
    <property type="entry name" value="SAM-dependent_MTases_sf"/>
</dbReference>
<sequence length="389" mass="43288">MIRENVHIPPYFERRRPEILRLVPKEARKVLDVGCGSGRLGKDLKSRSQVTVHGIEIAEVPGRRAALPLDRVWIAPVERGARFARSGGHDCIVLADVLEHLRDPQRVLAHLAKNLAPGGTVVASVPNVQNQEVLLNLMAGRWNYTSEGLLDRTHLRFFTRQTARELSWAAGLRIENIGTVRDGSIRTVFLKKSPGRSAFWTVDREDFGVWQFLITAKRRDIRLSSPKMGVIVRTPKGSPYEKPSAGFQQLVEHFKPVWLVTVPRELPVPEDLSRLGADPTQVDWVIVLDSRVAISPGFVEGLVEACDLDPAIGVLVPGVYADPDFQRLVGVGFRWRFSNLRFDLVGLGDGETDWPDPVCVDSALPWAFAVRSEVLGAVRGFHGVNGQLF</sequence>
<dbReference type="InterPro" id="IPR029044">
    <property type="entry name" value="Nucleotide-diphossugar_trans"/>
</dbReference>
<keyword evidence="1" id="KW-0808">Transferase</keyword>
<evidence type="ECO:0000313" key="2">
    <source>
        <dbReference type="Proteomes" id="UP000184076"/>
    </source>
</evidence>
<dbReference type="Pfam" id="PF13489">
    <property type="entry name" value="Methyltransf_23"/>
    <property type="match status" value="1"/>
</dbReference>
<dbReference type="RefSeq" id="WP_073041152.1">
    <property type="nucleotide sequence ID" value="NZ_FQVB01000037.1"/>
</dbReference>
<evidence type="ECO:0000313" key="1">
    <source>
        <dbReference type="EMBL" id="SHG03581.1"/>
    </source>
</evidence>
<dbReference type="SUPFAM" id="SSF53448">
    <property type="entry name" value="Nucleotide-diphospho-sugar transferases"/>
    <property type="match status" value="1"/>
</dbReference>
<dbReference type="Gene3D" id="3.40.50.150">
    <property type="entry name" value="Vaccinia Virus protein VP39"/>
    <property type="match status" value="1"/>
</dbReference>
<dbReference type="STRING" id="1121391.SAMN02745206_03150"/>
<reference evidence="2" key="1">
    <citation type="submission" date="2016-11" db="EMBL/GenBank/DDBJ databases">
        <authorList>
            <person name="Varghese N."/>
            <person name="Submissions S."/>
        </authorList>
    </citation>
    <scope>NUCLEOTIDE SEQUENCE [LARGE SCALE GENOMIC DNA]</scope>
    <source>
        <strain evidence="2">DSM 9756</strain>
    </source>
</reference>
<dbReference type="PANTHER" id="PTHR43861">
    <property type="entry name" value="TRANS-ACONITATE 2-METHYLTRANSFERASE-RELATED"/>
    <property type="match status" value="1"/>
</dbReference>
<dbReference type="AlphaFoldDB" id="A0A1M5GJ88"/>
<accession>A0A1M5GJ88</accession>
<gene>
    <name evidence="1" type="ORF">SAMN02745206_03150</name>
</gene>
<dbReference type="EMBL" id="FQVB01000037">
    <property type="protein sequence ID" value="SHG03581.1"/>
    <property type="molecule type" value="Genomic_DNA"/>
</dbReference>
<dbReference type="CDD" id="cd02440">
    <property type="entry name" value="AdoMet_MTases"/>
    <property type="match status" value="1"/>
</dbReference>
<keyword evidence="1" id="KW-0489">Methyltransferase</keyword>
<dbReference type="GO" id="GO:0032259">
    <property type="term" value="P:methylation"/>
    <property type="evidence" value="ECO:0007669"/>
    <property type="project" value="UniProtKB-KW"/>
</dbReference>
<dbReference type="SUPFAM" id="SSF53335">
    <property type="entry name" value="S-adenosyl-L-methionine-dependent methyltransferases"/>
    <property type="match status" value="1"/>
</dbReference>
<dbReference type="Proteomes" id="UP000184076">
    <property type="component" value="Unassembled WGS sequence"/>
</dbReference>
<proteinExistence type="predicted"/>